<organism evidence="1">
    <name type="scientific">Oceanithermus profundus</name>
    <dbReference type="NCBI Taxonomy" id="187137"/>
    <lineage>
        <taxon>Bacteria</taxon>
        <taxon>Thermotogati</taxon>
        <taxon>Deinococcota</taxon>
        <taxon>Deinococci</taxon>
        <taxon>Thermales</taxon>
        <taxon>Thermaceae</taxon>
        <taxon>Oceanithermus</taxon>
    </lineage>
</organism>
<name>A0A7C4VEB4_9DEIN</name>
<dbReference type="Gene3D" id="3.40.50.300">
    <property type="entry name" value="P-loop containing nucleotide triphosphate hydrolases"/>
    <property type="match status" value="1"/>
</dbReference>
<dbReference type="InterPro" id="IPR027417">
    <property type="entry name" value="P-loop_NTPase"/>
</dbReference>
<sequence>MVEPVGHERQRRLLARRPAQSLLFVGPEGVGRRTVARWFAYGLNCAQGFPPCGRCASCRAEHHPDLFEVRPRTKTRGGQIARRPQIHLDQIAPRAGAEEPNLIEWLQTAPRHRAKVAVVDSAHLLGEQAGNALLKVLEEPPPHAYLILIAPSREAVLPTLASRSLTVGFGPLPTEQLRSLSENEAALRYSEGAPGRLMAALADPAGLAEAESAAKAWVESLGRDAAELLAQTEALRRLAEGPFDPWVFVAQAWEDWPPPAREAALAALLRAREELEAYVAADLVFTRLALTLRRIYADLRAGSPLPR</sequence>
<dbReference type="Proteomes" id="UP000885759">
    <property type="component" value="Unassembled WGS sequence"/>
</dbReference>
<proteinExistence type="predicted"/>
<dbReference type="InterPro" id="IPR050238">
    <property type="entry name" value="DNA_Rep/Repair_Clamp_Loader"/>
</dbReference>
<gene>
    <name evidence="1" type="ORF">ENK37_08965</name>
</gene>
<dbReference type="PANTHER" id="PTHR11669:SF8">
    <property type="entry name" value="DNA POLYMERASE III SUBUNIT DELTA"/>
    <property type="match status" value="1"/>
</dbReference>
<comment type="caution">
    <text evidence="1">The sequence shown here is derived from an EMBL/GenBank/DDBJ whole genome shotgun (WGS) entry which is preliminary data.</text>
</comment>
<dbReference type="EMBL" id="DRPZ01000229">
    <property type="protein sequence ID" value="HGY10163.1"/>
    <property type="molecule type" value="Genomic_DNA"/>
</dbReference>
<dbReference type="SUPFAM" id="SSF52540">
    <property type="entry name" value="P-loop containing nucleoside triphosphate hydrolases"/>
    <property type="match status" value="1"/>
</dbReference>
<protein>
    <recommendedName>
        <fullName evidence="2">DNA polymerase III subunit delta</fullName>
    </recommendedName>
</protein>
<dbReference type="AlphaFoldDB" id="A0A7C4VEB4"/>
<accession>A0A7C4VEB4</accession>
<dbReference type="GO" id="GO:0006261">
    <property type="term" value="P:DNA-templated DNA replication"/>
    <property type="evidence" value="ECO:0007669"/>
    <property type="project" value="TreeGrafter"/>
</dbReference>
<dbReference type="PANTHER" id="PTHR11669">
    <property type="entry name" value="REPLICATION FACTOR C / DNA POLYMERASE III GAMMA-TAU SUBUNIT"/>
    <property type="match status" value="1"/>
</dbReference>
<evidence type="ECO:0008006" key="2">
    <source>
        <dbReference type="Google" id="ProtNLM"/>
    </source>
</evidence>
<reference evidence="1" key="1">
    <citation type="journal article" date="2020" name="mSystems">
        <title>Genome- and Community-Level Interaction Insights into Carbon Utilization and Element Cycling Functions of Hydrothermarchaeota in Hydrothermal Sediment.</title>
        <authorList>
            <person name="Zhou Z."/>
            <person name="Liu Y."/>
            <person name="Xu W."/>
            <person name="Pan J."/>
            <person name="Luo Z.H."/>
            <person name="Li M."/>
        </authorList>
    </citation>
    <scope>NUCLEOTIDE SEQUENCE [LARGE SCALE GENOMIC DNA]</scope>
    <source>
        <strain evidence="1">HyVt-570</strain>
    </source>
</reference>
<dbReference type="Pfam" id="PF13177">
    <property type="entry name" value="DNA_pol3_delta2"/>
    <property type="match status" value="1"/>
</dbReference>
<evidence type="ECO:0000313" key="1">
    <source>
        <dbReference type="EMBL" id="HGY10163.1"/>
    </source>
</evidence>